<dbReference type="Proteomes" id="UP001152173">
    <property type="component" value="Unassembled WGS sequence"/>
</dbReference>
<proteinExistence type="predicted"/>
<gene>
    <name evidence="1" type="ORF">M9R32_07775</name>
</gene>
<evidence type="ECO:0000313" key="2">
    <source>
        <dbReference type="Proteomes" id="UP001152173"/>
    </source>
</evidence>
<evidence type="ECO:0000313" key="1">
    <source>
        <dbReference type="EMBL" id="MCZ8537073.1"/>
    </source>
</evidence>
<comment type="caution">
    <text evidence="1">The sequence shown here is derived from an EMBL/GenBank/DDBJ whole genome shotgun (WGS) entry which is preliminary data.</text>
</comment>
<organism evidence="1 2">
    <name type="scientific">Paenisporosarcina quisquiliarum</name>
    <dbReference type="NCBI Taxonomy" id="365346"/>
    <lineage>
        <taxon>Bacteria</taxon>
        <taxon>Bacillati</taxon>
        <taxon>Bacillota</taxon>
        <taxon>Bacilli</taxon>
        <taxon>Bacillales</taxon>
        <taxon>Caryophanaceae</taxon>
        <taxon>Paenisporosarcina</taxon>
    </lineage>
</organism>
<accession>A0A9X3LFR0</accession>
<dbReference type="AlphaFoldDB" id="A0A9X3LFR0"/>
<dbReference type="EMBL" id="JAMKBJ010000005">
    <property type="protein sequence ID" value="MCZ8537073.1"/>
    <property type="molecule type" value="Genomic_DNA"/>
</dbReference>
<dbReference type="RefSeq" id="WP_269926167.1">
    <property type="nucleotide sequence ID" value="NZ_JAMKBJ010000005.1"/>
</dbReference>
<protein>
    <submittedName>
        <fullName evidence="1">Uncharacterized protein</fullName>
    </submittedName>
</protein>
<name>A0A9X3LFR0_9BACL</name>
<keyword evidence="2" id="KW-1185">Reference proteome</keyword>
<sequence length="235" mass="27865">MSMEWFNRVTAELQDHLNSLCDEYDKVGQMTIDQSAKHPRIEFFVETEDDDREFFCTLLFDPHNEEFYIETFDFEFEMQARIILSDIEDVIDAVHESFHSFMNGDSEAFYVDELDDEDDYVLEETYVTDEYEDGAEYYIDEIVHDDYDSYSEEPGVEWESPEVTAFHIEDEVEITYQFGLVGDTGHGVLKRVNRYWIDDELHKDESIFTFSKEEASTMIAMIASHMDKMTEYKEL</sequence>
<reference evidence="1" key="1">
    <citation type="submission" date="2022-05" db="EMBL/GenBank/DDBJ databases">
        <authorList>
            <person name="Colautti A."/>
            <person name="Iacumin L."/>
        </authorList>
    </citation>
    <scope>NUCLEOTIDE SEQUENCE</scope>
    <source>
        <strain evidence="1">SK 55</strain>
    </source>
</reference>